<gene>
    <name evidence="2" type="ORF">SSCH_810012</name>
</gene>
<evidence type="ECO:0008006" key="4">
    <source>
        <dbReference type="Google" id="ProtNLM"/>
    </source>
</evidence>
<evidence type="ECO:0000256" key="1">
    <source>
        <dbReference type="SAM" id="Phobius"/>
    </source>
</evidence>
<evidence type="ECO:0000313" key="2">
    <source>
        <dbReference type="EMBL" id="CEO90339.1"/>
    </source>
</evidence>
<feature type="transmembrane region" description="Helical" evidence="1">
    <location>
        <begin position="12"/>
        <end position="33"/>
    </location>
</feature>
<dbReference type="EMBL" id="CDRZ01000282">
    <property type="protein sequence ID" value="CEO90339.1"/>
    <property type="molecule type" value="Genomic_DNA"/>
</dbReference>
<dbReference type="AlphaFoldDB" id="A0A0B7MI89"/>
<feature type="transmembrane region" description="Helical" evidence="1">
    <location>
        <begin position="53"/>
        <end position="74"/>
    </location>
</feature>
<proteinExistence type="predicted"/>
<keyword evidence="3" id="KW-1185">Reference proteome</keyword>
<reference evidence="3" key="1">
    <citation type="submission" date="2015-01" db="EMBL/GenBank/DDBJ databases">
        <authorList>
            <person name="Manzoor Shahid"/>
            <person name="Zubair Saima"/>
        </authorList>
    </citation>
    <scope>NUCLEOTIDE SEQUENCE [LARGE SCALE GENOMIC DNA]</scope>
    <source>
        <strain evidence="3">Sp3</strain>
    </source>
</reference>
<keyword evidence="1" id="KW-0812">Transmembrane</keyword>
<dbReference type="Proteomes" id="UP000046155">
    <property type="component" value="Unassembled WGS sequence"/>
</dbReference>
<sequence>MSTLKPLKVLGIIHIFVGIGALFGGMAAILSPSGSAVGITASEALQNGPFTDFLIPGIFLFVVLGLGNITAFITAKFKNKYQPYISGGFGVILCLWIIIQCYMLYMINVLHIIFFIIGLILILLSKILRNSAVTFHGSKDSFR</sequence>
<evidence type="ECO:0000313" key="3">
    <source>
        <dbReference type="Proteomes" id="UP000046155"/>
    </source>
</evidence>
<dbReference type="RefSeq" id="WP_052835707.1">
    <property type="nucleotide sequence ID" value="NZ_CDRZ01000282.1"/>
</dbReference>
<protein>
    <recommendedName>
        <fullName evidence="4">DUF2127 domain-containing protein</fullName>
    </recommendedName>
</protein>
<name>A0A0B7MI89_9FIRM</name>
<feature type="transmembrane region" description="Helical" evidence="1">
    <location>
        <begin position="81"/>
        <end position="99"/>
    </location>
</feature>
<dbReference type="OrthoDB" id="1909107at2"/>
<keyword evidence="1" id="KW-0472">Membrane</keyword>
<organism evidence="2 3">
    <name type="scientific">Syntrophaceticus schinkii</name>
    <dbReference type="NCBI Taxonomy" id="499207"/>
    <lineage>
        <taxon>Bacteria</taxon>
        <taxon>Bacillati</taxon>
        <taxon>Bacillota</taxon>
        <taxon>Clostridia</taxon>
        <taxon>Thermoanaerobacterales</taxon>
        <taxon>Thermoanaerobacterales Family III. Incertae Sedis</taxon>
        <taxon>Syntrophaceticus</taxon>
    </lineage>
</organism>
<feature type="transmembrane region" description="Helical" evidence="1">
    <location>
        <begin position="105"/>
        <end position="124"/>
    </location>
</feature>
<accession>A0A0B7MI89</accession>
<keyword evidence="1" id="KW-1133">Transmembrane helix</keyword>